<comment type="caution">
    <text evidence="3">The sequence shown here is derived from an EMBL/GenBank/DDBJ whole genome shotgun (WGS) entry which is preliminary data.</text>
</comment>
<keyword evidence="1" id="KW-0732">Signal</keyword>
<dbReference type="InterPro" id="IPR014756">
    <property type="entry name" value="Ig_E-set"/>
</dbReference>
<dbReference type="EMBL" id="CAJNOG010000227">
    <property type="protein sequence ID" value="CAF1095237.1"/>
    <property type="molecule type" value="Genomic_DNA"/>
</dbReference>
<dbReference type="InterPro" id="IPR003172">
    <property type="entry name" value="ML_dom"/>
</dbReference>
<evidence type="ECO:0000313" key="3">
    <source>
        <dbReference type="EMBL" id="CAF1095237.1"/>
    </source>
</evidence>
<feature type="signal peptide" evidence="1">
    <location>
        <begin position="1"/>
        <end position="17"/>
    </location>
</feature>
<reference evidence="3" key="1">
    <citation type="submission" date="2021-02" db="EMBL/GenBank/DDBJ databases">
        <authorList>
            <person name="Nowell W R."/>
        </authorList>
    </citation>
    <scope>NUCLEOTIDE SEQUENCE</scope>
</reference>
<feature type="chain" id="PRO_5032631388" description="MD-2-related lipid-recognition domain-containing protein" evidence="1">
    <location>
        <begin position="18"/>
        <end position="152"/>
    </location>
</feature>
<dbReference type="SMART" id="SM00737">
    <property type="entry name" value="ML"/>
    <property type="match status" value="1"/>
</dbReference>
<gene>
    <name evidence="3" type="ORF">JYZ213_LOCUS21070</name>
</gene>
<accession>A0A814NQR2</accession>
<dbReference type="SUPFAM" id="SSF81296">
    <property type="entry name" value="E set domains"/>
    <property type="match status" value="1"/>
</dbReference>
<protein>
    <recommendedName>
        <fullName evidence="2">MD-2-related lipid-recognition domain-containing protein</fullName>
    </recommendedName>
</protein>
<evidence type="ECO:0000313" key="4">
    <source>
        <dbReference type="Proteomes" id="UP000663845"/>
    </source>
</evidence>
<evidence type="ECO:0000256" key="1">
    <source>
        <dbReference type="SAM" id="SignalP"/>
    </source>
</evidence>
<feature type="domain" description="MD-2-related lipid-recognition" evidence="2">
    <location>
        <begin position="31"/>
        <end position="147"/>
    </location>
</feature>
<evidence type="ECO:0000259" key="2">
    <source>
        <dbReference type="SMART" id="SM00737"/>
    </source>
</evidence>
<name>A0A814NQR2_9BILA</name>
<dbReference type="Pfam" id="PF02221">
    <property type="entry name" value="E1_DerP2_DerF2"/>
    <property type="match status" value="1"/>
</dbReference>
<dbReference type="AlphaFoldDB" id="A0A814NQR2"/>
<proteinExistence type="predicted"/>
<sequence>MLSSIVLIFILPLASQAVSNIRQVSDIPIQWTNCSTWTDQLSIEKVEANMWPPKRNQLLTVSVSGEAKETFVYGNYIKTIVYRGYSLPPINGPLNDFGVEMPVHRGPVKMIIFNSTIPEVAPAGQYDVFVKAYEQDHFEVMCVKFSWEFANN</sequence>
<dbReference type="Proteomes" id="UP000663845">
    <property type="component" value="Unassembled WGS sequence"/>
</dbReference>
<organism evidence="3 4">
    <name type="scientific">Adineta steineri</name>
    <dbReference type="NCBI Taxonomy" id="433720"/>
    <lineage>
        <taxon>Eukaryota</taxon>
        <taxon>Metazoa</taxon>
        <taxon>Spiralia</taxon>
        <taxon>Gnathifera</taxon>
        <taxon>Rotifera</taxon>
        <taxon>Eurotatoria</taxon>
        <taxon>Bdelloidea</taxon>
        <taxon>Adinetida</taxon>
        <taxon>Adinetidae</taxon>
        <taxon>Adineta</taxon>
    </lineage>
</organism>